<keyword evidence="2" id="KW-1185">Reference proteome</keyword>
<reference evidence="2" key="1">
    <citation type="journal article" date="2022" name="Mol. Ecol. Resour.">
        <title>The genomes of chicory, endive, great burdock and yacon provide insights into Asteraceae palaeo-polyploidization history and plant inulin production.</title>
        <authorList>
            <person name="Fan W."/>
            <person name="Wang S."/>
            <person name="Wang H."/>
            <person name="Wang A."/>
            <person name="Jiang F."/>
            <person name="Liu H."/>
            <person name="Zhao H."/>
            <person name="Xu D."/>
            <person name="Zhang Y."/>
        </authorList>
    </citation>
    <scope>NUCLEOTIDE SEQUENCE [LARGE SCALE GENOMIC DNA]</scope>
    <source>
        <strain evidence="2">cv. Niubang</strain>
    </source>
</reference>
<evidence type="ECO:0000313" key="2">
    <source>
        <dbReference type="Proteomes" id="UP001055879"/>
    </source>
</evidence>
<organism evidence="1 2">
    <name type="scientific">Arctium lappa</name>
    <name type="common">Greater burdock</name>
    <name type="synonym">Lappa major</name>
    <dbReference type="NCBI Taxonomy" id="4217"/>
    <lineage>
        <taxon>Eukaryota</taxon>
        <taxon>Viridiplantae</taxon>
        <taxon>Streptophyta</taxon>
        <taxon>Embryophyta</taxon>
        <taxon>Tracheophyta</taxon>
        <taxon>Spermatophyta</taxon>
        <taxon>Magnoliopsida</taxon>
        <taxon>eudicotyledons</taxon>
        <taxon>Gunneridae</taxon>
        <taxon>Pentapetalae</taxon>
        <taxon>asterids</taxon>
        <taxon>campanulids</taxon>
        <taxon>Asterales</taxon>
        <taxon>Asteraceae</taxon>
        <taxon>Carduoideae</taxon>
        <taxon>Cardueae</taxon>
        <taxon>Arctiinae</taxon>
        <taxon>Arctium</taxon>
    </lineage>
</organism>
<dbReference type="Proteomes" id="UP001055879">
    <property type="component" value="Linkage Group LG06"/>
</dbReference>
<sequence length="71" mass="8327">MTIVLFLQPLHVYTIPTVRHPLSSSTSARFLSDVQLQSKCSRFLSTSLLTDPSPFVLSRIKIWVWRLYRKY</sequence>
<evidence type="ECO:0000313" key="1">
    <source>
        <dbReference type="EMBL" id="KAI3718405.1"/>
    </source>
</evidence>
<proteinExistence type="predicted"/>
<accession>A0ACB9BCK3</accession>
<gene>
    <name evidence="1" type="ORF">L6452_19274</name>
</gene>
<protein>
    <submittedName>
        <fullName evidence="1">Uncharacterized protein</fullName>
    </submittedName>
</protein>
<name>A0ACB9BCK3_ARCLA</name>
<comment type="caution">
    <text evidence="1">The sequence shown here is derived from an EMBL/GenBank/DDBJ whole genome shotgun (WGS) entry which is preliminary data.</text>
</comment>
<dbReference type="EMBL" id="CM042052">
    <property type="protein sequence ID" value="KAI3718405.1"/>
    <property type="molecule type" value="Genomic_DNA"/>
</dbReference>
<reference evidence="1 2" key="2">
    <citation type="journal article" date="2022" name="Mol. Ecol. Resour.">
        <title>The genomes of chicory, endive, great burdock and yacon provide insights into Asteraceae paleo-polyploidization history and plant inulin production.</title>
        <authorList>
            <person name="Fan W."/>
            <person name="Wang S."/>
            <person name="Wang H."/>
            <person name="Wang A."/>
            <person name="Jiang F."/>
            <person name="Liu H."/>
            <person name="Zhao H."/>
            <person name="Xu D."/>
            <person name="Zhang Y."/>
        </authorList>
    </citation>
    <scope>NUCLEOTIDE SEQUENCE [LARGE SCALE GENOMIC DNA]</scope>
    <source>
        <strain evidence="2">cv. Niubang</strain>
    </source>
</reference>